<comment type="subcellular location">
    <subcellularLocation>
        <location evidence="1">Cell membrane</location>
        <topology evidence="1">Multi-pass membrane protein</topology>
    </subcellularLocation>
</comment>
<evidence type="ECO:0000259" key="17">
    <source>
        <dbReference type="SMART" id="SM00918"/>
    </source>
</evidence>
<evidence type="ECO:0000256" key="1">
    <source>
        <dbReference type="ARBA" id="ARBA00004651"/>
    </source>
</evidence>
<evidence type="ECO:0000313" key="18">
    <source>
        <dbReference type="EMBL" id="KAK8379038.1"/>
    </source>
</evidence>
<keyword evidence="4" id="KW-1003">Cell membrane</keyword>
<dbReference type="EMBL" id="JARAKH010000044">
    <property type="protein sequence ID" value="KAK8379038.1"/>
    <property type="molecule type" value="Genomic_DNA"/>
</dbReference>
<evidence type="ECO:0000256" key="2">
    <source>
        <dbReference type="ARBA" id="ARBA00008685"/>
    </source>
</evidence>
<feature type="domain" description="Ionotropic glutamate receptor L-glutamate and glycine-binding" evidence="17">
    <location>
        <begin position="217"/>
        <end position="278"/>
    </location>
</feature>
<dbReference type="GO" id="GO:0015276">
    <property type="term" value="F:ligand-gated monoatomic ion channel activity"/>
    <property type="evidence" value="ECO:0007669"/>
    <property type="project" value="InterPro"/>
</dbReference>
<gene>
    <name evidence="18" type="ORF">O3P69_009644</name>
</gene>
<reference evidence="18 19" key="1">
    <citation type="submission" date="2023-03" db="EMBL/GenBank/DDBJ databases">
        <title>High-quality genome of Scylla paramamosain provides insights in environmental adaptation.</title>
        <authorList>
            <person name="Zhang L."/>
        </authorList>
    </citation>
    <scope>NUCLEOTIDE SEQUENCE [LARGE SCALE GENOMIC DNA]</scope>
    <source>
        <strain evidence="18">LZ_2023a</strain>
        <tissue evidence="18">Muscle</tissue>
    </source>
</reference>
<dbReference type="SMART" id="SM00918">
    <property type="entry name" value="Lig_chan-Glu_bd"/>
    <property type="match status" value="1"/>
</dbReference>
<keyword evidence="19" id="KW-1185">Reference proteome</keyword>
<evidence type="ECO:0000256" key="14">
    <source>
        <dbReference type="SAM" id="MobiDB-lite"/>
    </source>
</evidence>
<comment type="similarity">
    <text evidence="2">Belongs to the glutamate-gated ion channel (TC 1.A.10.1) family.</text>
</comment>
<evidence type="ECO:0000256" key="10">
    <source>
        <dbReference type="ARBA" id="ARBA00023180"/>
    </source>
</evidence>
<feature type="transmembrane region" description="Helical" evidence="15">
    <location>
        <begin position="339"/>
        <end position="361"/>
    </location>
</feature>
<evidence type="ECO:0000259" key="16">
    <source>
        <dbReference type="SMART" id="SM00079"/>
    </source>
</evidence>
<dbReference type="PANTHER" id="PTHR42643">
    <property type="entry name" value="IONOTROPIC RECEPTOR 20A-RELATED"/>
    <property type="match status" value="1"/>
</dbReference>
<dbReference type="SMART" id="SM00079">
    <property type="entry name" value="PBPe"/>
    <property type="match status" value="1"/>
</dbReference>
<dbReference type="GO" id="GO:0005886">
    <property type="term" value="C:plasma membrane"/>
    <property type="evidence" value="ECO:0007669"/>
    <property type="project" value="UniProtKB-SubCell"/>
</dbReference>
<keyword evidence="5 15" id="KW-0812">Transmembrane</keyword>
<evidence type="ECO:0000256" key="4">
    <source>
        <dbReference type="ARBA" id="ARBA00022475"/>
    </source>
</evidence>
<sequence>MPLLLQEGIGVRRLEEEVEEVKEVKEEEEERNITLTKDLLTEILQELTHYLKEDTFLVLYPRGDRDLCMGAARVMYQQGRPTICRPRSTTSEIHALVPPTVVYLVSLQDTVLEFPGTEWAEGAAPHLVLVLPYTPTSLTLAPSPPVNLCVIYPKGDTLAFAEVFTFGHGKGPLLGAPVWAWVPGQPHQSHPPYRGNIVAPTNFMGHVVRVAVIQAVPYVNLGRDRAGVLHPTGYLVELLKVLQLQLNFTVRWVEAKDGEFGLPSSNGSWTGLVGVLHRGLLLPQQEADVALGSLSHLASRAAVMDFSPHVDYTVSRVLVLKQSEDETIDWLTYVTVFHWSVWLALVAVWAAASVGVVCVSAPEPNLNLYNYLFSFAGAYAQQGSEVQPACWRGRMVFWGLWAGSVLLYASYTALLTSRLAVVPQSRPFRDVKDALTSAGYSIAAQGGSAYLMMIQSKIGFIQETTSINSVLEGNCAFSWEGPKYFAEYTFLGYRKHLPYSNALSAFISRSADMGILDKLKNEWLPSQGTFCASASQTFLQLGFNKVVFAFFMLAVGMGAGMMTMRLRVYKPRKSRGTADALKPPQRKDAEGTLGEEE</sequence>
<feature type="domain" description="Ionotropic glutamate receptor C-terminal" evidence="16">
    <location>
        <begin position="207"/>
        <end position="526"/>
    </location>
</feature>
<dbReference type="SUPFAM" id="SSF53850">
    <property type="entry name" value="Periplasmic binding protein-like II"/>
    <property type="match status" value="1"/>
</dbReference>
<keyword evidence="7" id="KW-0406">Ion transport</keyword>
<keyword evidence="9" id="KW-0675">Receptor</keyword>
<feature type="transmembrane region" description="Helical" evidence="15">
    <location>
        <begin position="546"/>
        <end position="566"/>
    </location>
</feature>
<evidence type="ECO:0000256" key="7">
    <source>
        <dbReference type="ARBA" id="ARBA00023065"/>
    </source>
</evidence>
<dbReference type="InterPro" id="IPR052192">
    <property type="entry name" value="Insect_Ionotropic_Sensory_Rcpt"/>
</dbReference>
<dbReference type="InterPro" id="IPR001320">
    <property type="entry name" value="Iontro_rcpt_C"/>
</dbReference>
<keyword evidence="10" id="KW-0325">Glycoprotein</keyword>
<organism evidence="18 19">
    <name type="scientific">Scylla paramamosain</name>
    <name type="common">Mud crab</name>
    <dbReference type="NCBI Taxonomy" id="85552"/>
    <lineage>
        <taxon>Eukaryota</taxon>
        <taxon>Metazoa</taxon>
        <taxon>Ecdysozoa</taxon>
        <taxon>Arthropoda</taxon>
        <taxon>Crustacea</taxon>
        <taxon>Multicrustacea</taxon>
        <taxon>Malacostraca</taxon>
        <taxon>Eumalacostraca</taxon>
        <taxon>Eucarida</taxon>
        <taxon>Decapoda</taxon>
        <taxon>Pleocyemata</taxon>
        <taxon>Brachyura</taxon>
        <taxon>Eubrachyura</taxon>
        <taxon>Portunoidea</taxon>
        <taxon>Portunidae</taxon>
        <taxon>Portuninae</taxon>
        <taxon>Scylla</taxon>
    </lineage>
</organism>
<evidence type="ECO:0000256" key="8">
    <source>
        <dbReference type="ARBA" id="ARBA00023136"/>
    </source>
</evidence>
<comment type="caution">
    <text evidence="18">The sequence shown here is derived from an EMBL/GenBank/DDBJ whole genome shotgun (WGS) entry which is preliminary data.</text>
</comment>
<keyword evidence="11" id="KW-1071">Ligand-gated ion channel</keyword>
<evidence type="ECO:0000256" key="3">
    <source>
        <dbReference type="ARBA" id="ARBA00022448"/>
    </source>
</evidence>
<feature type="region of interest" description="Disordered" evidence="14">
    <location>
        <begin position="574"/>
        <end position="597"/>
    </location>
</feature>
<dbReference type="PANTHER" id="PTHR42643:SF24">
    <property type="entry name" value="IONOTROPIC RECEPTOR 60A"/>
    <property type="match status" value="1"/>
</dbReference>
<keyword evidence="13" id="KW-0175">Coiled coil</keyword>
<evidence type="ECO:0000256" key="9">
    <source>
        <dbReference type="ARBA" id="ARBA00023170"/>
    </source>
</evidence>
<protein>
    <submittedName>
        <fullName evidence="18">Uncharacterized protein</fullName>
    </submittedName>
</protein>
<dbReference type="GO" id="GO:0050906">
    <property type="term" value="P:detection of stimulus involved in sensory perception"/>
    <property type="evidence" value="ECO:0007669"/>
    <property type="project" value="UniProtKB-ARBA"/>
</dbReference>
<accession>A0AAW0SVE9</accession>
<evidence type="ECO:0000256" key="12">
    <source>
        <dbReference type="ARBA" id="ARBA00023303"/>
    </source>
</evidence>
<dbReference type="Gene3D" id="3.40.190.10">
    <property type="entry name" value="Periplasmic binding protein-like II"/>
    <property type="match status" value="1"/>
</dbReference>
<name>A0AAW0SVE9_SCYPA</name>
<feature type="coiled-coil region" evidence="13">
    <location>
        <begin position="11"/>
        <end position="38"/>
    </location>
</feature>
<keyword evidence="3" id="KW-0813">Transport</keyword>
<evidence type="ECO:0000256" key="6">
    <source>
        <dbReference type="ARBA" id="ARBA00022989"/>
    </source>
</evidence>
<dbReference type="InterPro" id="IPR019594">
    <property type="entry name" value="Glu/Gly-bd"/>
</dbReference>
<dbReference type="AlphaFoldDB" id="A0AAW0SVE9"/>
<evidence type="ECO:0000256" key="13">
    <source>
        <dbReference type="SAM" id="Coils"/>
    </source>
</evidence>
<keyword evidence="12" id="KW-0407">Ion channel</keyword>
<dbReference type="Gene3D" id="1.10.287.70">
    <property type="match status" value="1"/>
</dbReference>
<keyword evidence="6 15" id="KW-1133">Transmembrane helix</keyword>
<feature type="transmembrane region" description="Helical" evidence="15">
    <location>
        <begin position="395"/>
        <end position="414"/>
    </location>
</feature>
<proteinExistence type="inferred from homology"/>
<evidence type="ECO:0000256" key="5">
    <source>
        <dbReference type="ARBA" id="ARBA00022692"/>
    </source>
</evidence>
<evidence type="ECO:0000256" key="11">
    <source>
        <dbReference type="ARBA" id="ARBA00023286"/>
    </source>
</evidence>
<dbReference type="Pfam" id="PF00060">
    <property type="entry name" value="Lig_chan"/>
    <property type="match status" value="1"/>
</dbReference>
<evidence type="ECO:0000313" key="19">
    <source>
        <dbReference type="Proteomes" id="UP001487740"/>
    </source>
</evidence>
<dbReference type="Pfam" id="PF10613">
    <property type="entry name" value="Lig_chan-Glu_bd"/>
    <property type="match status" value="1"/>
</dbReference>
<evidence type="ECO:0000256" key="15">
    <source>
        <dbReference type="SAM" id="Phobius"/>
    </source>
</evidence>
<keyword evidence="8 15" id="KW-0472">Membrane</keyword>
<dbReference type="Proteomes" id="UP001487740">
    <property type="component" value="Unassembled WGS sequence"/>
</dbReference>